<dbReference type="GO" id="GO:0030544">
    <property type="term" value="F:Hsp70 protein binding"/>
    <property type="evidence" value="ECO:0007669"/>
    <property type="project" value="TreeGrafter"/>
</dbReference>
<name>A0A9W9ZGR5_9CNID</name>
<dbReference type="InterPro" id="IPR049341">
    <property type="entry name" value="TRADD-like_N"/>
</dbReference>
<reference evidence="2" key="1">
    <citation type="submission" date="2023-01" db="EMBL/GenBank/DDBJ databases">
        <title>Genome assembly of the deep-sea coral Lophelia pertusa.</title>
        <authorList>
            <person name="Herrera S."/>
            <person name="Cordes E."/>
        </authorList>
    </citation>
    <scope>NUCLEOTIDE SEQUENCE</scope>
    <source>
        <strain evidence="2">USNM1676648</strain>
        <tissue evidence="2">Polyp</tissue>
    </source>
</reference>
<evidence type="ECO:0000259" key="1">
    <source>
        <dbReference type="Pfam" id="PF20694"/>
    </source>
</evidence>
<dbReference type="EMBL" id="MU826354">
    <property type="protein sequence ID" value="KAJ7380183.1"/>
    <property type="molecule type" value="Genomic_DNA"/>
</dbReference>
<dbReference type="Proteomes" id="UP001163046">
    <property type="component" value="Unassembled WGS sequence"/>
</dbReference>
<dbReference type="PANTHER" id="PTHR15600:SF42">
    <property type="entry name" value="SACSIN"/>
    <property type="match status" value="1"/>
</dbReference>
<evidence type="ECO:0000313" key="2">
    <source>
        <dbReference type="EMBL" id="KAJ7380183.1"/>
    </source>
</evidence>
<dbReference type="AlphaFoldDB" id="A0A9W9ZGR5"/>
<feature type="domain" description="TRADD-like N-terminal" evidence="1">
    <location>
        <begin position="8"/>
        <end position="53"/>
    </location>
</feature>
<evidence type="ECO:0000313" key="3">
    <source>
        <dbReference type="Proteomes" id="UP001163046"/>
    </source>
</evidence>
<comment type="caution">
    <text evidence="2">The sequence shown here is derived from an EMBL/GenBank/DDBJ whole genome shotgun (WGS) entry which is preliminary data.</text>
</comment>
<protein>
    <recommendedName>
        <fullName evidence="1">TRADD-like N-terminal domain-containing protein</fullName>
    </recommendedName>
</protein>
<dbReference type="Pfam" id="PF20694">
    <property type="entry name" value="TRADD-like_N"/>
    <property type="match status" value="1"/>
</dbReference>
<dbReference type="PANTHER" id="PTHR15600">
    <property type="entry name" value="SACSIN"/>
    <property type="match status" value="1"/>
</dbReference>
<dbReference type="OrthoDB" id="5982870at2759"/>
<gene>
    <name evidence="2" type="ORF">OS493_010894</name>
</gene>
<organism evidence="2 3">
    <name type="scientific">Desmophyllum pertusum</name>
    <dbReference type="NCBI Taxonomy" id="174260"/>
    <lineage>
        <taxon>Eukaryota</taxon>
        <taxon>Metazoa</taxon>
        <taxon>Cnidaria</taxon>
        <taxon>Anthozoa</taxon>
        <taxon>Hexacorallia</taxon>
        <taxon>Scleractinia</taxon>
        <taxon>Caryophylliina</taxon>
        <taxon>Caryophylliidae</taxon>
        <taxon>Desmophyllum</taxon>
    </lineage>
</organism>
<keyword evidence="3" id="KW-1185">Reference proteome</keyword>
<accession>A0A9W9ZGR5</accession>
<sequence length="317" mass="36281">MKEIRKVLLVDAQTGSLVITVECSSLEILEGLWEDYCSGYLNQMAQKFLVTDEILKEFGLIEVTLTTTILEEQYRSCREHFLQRIDGSHAKDKALRKPEILHMDAAELNDVVVSKQRRDDKKTCFPRDLRWNPVPFPPKDQTFRSVGTLYSTEKMDTLFESFQADAHFVLLFLQHLESIELYVREESQSSPKRVFQVKIADESLQIVRTKRKEFRAKITPGKVMAESVTVTYPITIETVKFDSPFDGGMKQHSFLVTNYFCGGEVSSRFKRLMTDKELNYLPTVGVAMALPTGPKLQTPDIKGHVFSFLPLPVQKTA</sequence>
<proteinExistence type="predicted"/>
<dbReference type="InterPro" id="IPR052972">
    <property type="entry name" value="Sacsin_chaperone_reg"/>
</dbReference>